<evidence type="ECO:0000313" key="3">
    <source>
        <dbReference type="Proteomes" id="UP000738431"/>
    </source>
</evidence>
<dbReference type="SUPFAM" id="SSF51126">
    <property type="entry name" value="Pectin lyase-like"/>
    <property type="match status" value="1"/>
</dbReference>
<evidence type="ECO:0000256" key="1">
    <source>
        <dbReference type="SAM" id="SignalP"/>
    </source>
</evidence>
<protein>
    <recommendedName>
        <fullName evidence="4">Right handed beta helix domain-containing protein</fullName>
    </recommendedName>
</protein>
<evidence type="ECO:0008006" key="4">
    <source>
        <dbReference type="Google" id="ProtNLM"/>
    </source>
</evidence>
<organism evidence="2 3">
    <name type="scientific">Actomonas aquatica</name>
    <dbReference type="NCBI Taxonomy" id="2866162"/>
    <lineage>
        <taxon>Bacteria</taxon>
        <taxon>Pseudomonadati</taxon>
        <taxon>Verrucomicrobiota</taxon>
        <taxon>Opitutia</taxon>
        <taxon>Opitutales</taxon>
        <taxon>Opitutaceae</taxon>
        <taxon>Actomonas</taxon>
    </lineage>
</organism>
<name>A0ABZ1C3W3_9BACT</name>
<dbReference type="Gene3D" id="2.160.20.10">
    <property type="entry name" value="Single-stranded right-handed beta-helix, Pectin lyase-like"/>
    <property type="match status" value="1"/>
</dbReference>
<keyword evidence="1" id="KW-0732">Signal</keyword>
<proteinExistence type="predicted"/>
<accession>A0ABZ1C3W3</accession>
<dbReference type="Proteomes" id="UP000738431">
    <property type="component" value="Chromosome"/>
</dbReference>
<dbReference type="RefSeq" id="WP_221031321.1">
    <property type="nucleotide sequence ID" value="NZ_CP139781.1"/>
</dbReference>
<dbReference type="EMBL" id="CP139781">
    <property type="protein sequence ID" value="WRQ86398.1"/>
    <property type="molecule type" value="Genomic_DNA"/>
</dbReference>
<dbReference type="InterPro" id="IPR012334">
    <property type="entry name" value="Pectin_lyas_fold"/>
</dbReference>
<evidence type="ECO:0000313" key="2">
    <source>
        <dbReference type="EMBL" id="WRQ86398.1"/>
    </source>
</evidence>
<keyword evidence="3" id="KW-1185">Reference proteome</keyword>
<reference evidence="2 3" key="1">
    <citation type="submission" date="2021-08" db="EMBL/GenBank/DDBJ databases">
        <authorList>
            <person name="Zhang D."/>
            <person name="Zhang A."/>
            <person name="Wang L."/>
        </authorList>
    </citation>
    <scope>NUCLEOTIDE SEQUENCE [LARGE SCALE GENOMIC DNA]</scope>
    <source>
        <strain evidence="2 3">WL0086</strain>
    </source>
</reference>
<sequence>MSVLPPVSRLAFLLLATAVAVSAATTHHVSPKGAGERDGTDWSNARAFTSLPQLLAQLTPGDTVLLGSGHYRLDRPLDFTGSGTSEAPLTFRGIDTGDGLPTLQGSYTPAPAEPTRAIVGLRFPGAAHHWIVADLHLRNFTVALQLPPAGDDATTRSHLRFENIDGGDVDDFFVLQNATDVRVERCDVTRYAKKGFRYADHIERLTFDRCTADANGGDETFPTRAIPNGFNGGDTDGEPRIRHVTLIDCMSRNNRYAPQLRPYWNGDGFSSEEGTTHLTYIRCSSFDNHDGGFDDKADNATYIDCVAIGNSKGFRYWGNNGLYQNCLSAYNRAWGGGNASDGLWVGKQRHGNLGVARVIRSTFFMNGQWGLESYQGGLITATDCLIVTDVDAPRSQAATANDTTRLVNCTVYSANGDGGLRAPRRDWQGDPATAFDPIDPTVNGYLSTARTTPSK</sequence>
<feature type="chain" id="PRO_5045781099" description="Right handed beta helix domain-containing protein" evidence="1">
    <location>
        <begin position="24"/>
        <end position="455"/>
    </location>
</feature>
<dbReference type="InterPro" id="IPR011050">
    <property type="entry name" value="Pectin_lyase_fold/virulence"/>
</dbReference>
<gene>
    <name evidence="2" type="ORF">K1X11_016400</name>
</gene>
<feature type="signal peptide" evidence="1">
    <location>
        <begin position="1"/>
        <end position="23"/>
    </location>
</feature>
<reference evidence="2 3" key="2">
    <citation type="submission" date="2023-12" db="EMBL/GenBank/DDBJ databases">
        <title>Description of an unclassified Opitutus bacterium of Verrucomicrobiota.</title>
        <authorList>
            <person name="Zhang D.-F."/>
        </authorList>
    </citation>
    <scope>NUCLEOTIDE SEQUENCE [LARGE SCALE GENOMIC DNA]</scope>
    <source>
        <strain evidence="2 3">WL0086</strain>
    </source>
</reference>